<dbReference type="InterPro" id="IPR025420">
    <property type="entry name" value="DUF4143"/>
</dbReference>
<name>A0ABR5Q0B2_9ACTN</name>
<dbReference type="PANTHER" id="PTHR33295:SF18">
    <property type="entry name" value="AAA+ ATPASE DOMAIN-CONTAINING PROTEIN"/>
    <property type="match status" value="1"/>
</dbReference>
<evidence type="ECO:0000313" key="3">
    <source>
        <dbReference type="EMBL" id="KRO02273.1"/>
    </source>
</evidence>
<organism evidence="3 4">
    <name type="scientific">Lancefieldella rimae</name>
    <dbReference type="NCBI Taxonomy" id="1383"/>
    <lineage>
        <taxon>Bacteria</taxon>
        <taxon>Bacillati</taxon>
        <taxon>Actinomycetota</taxon>
        <taxon>Coriobacteriia</taxon>
        <taxon>Coriobacteriales</taxon>
        <taxon>Atopobiaceae</taxon>
        <taxon>Lancefieldella</taxon>
    </lineage>
</organism>
<dbReference type="SUPFAM" id="SSF52540">
    <property type="entry name" value="P-loop containing nucleoside triphosphate hydrolases"/>
    <property type="match status" value="1"/>
</dbReference>
<feature type="domain" description="AAA" evidence="1">
    <location>
        <begin position="20"/>
        <end position="165"/>
    </location>
</feature>
<proteinExistence type="predicted"/>
<protein>
    <submittedName>
        <fullName evidence="3">ATPase</fullName>
    </submittedName>
</protein>
<dbReference type="InterPro" id="IPR041682">
    <property type="entry name" value="AAA_14"/>
</dbReference>
<dbReference type="Pfam" id="PF13173">
    <property type="entry name" value="AAA_14"/>
    <property type="match status" value="1"/>
</dbReference>
<evidence type="ECO:0000313" key="4">
    <source>
        <dbReference type="Proteomes" id="UP000051927"/>
    </source>
</evidence>
<evidence type="ECO:0000259" key="1">
    <source>
        <dbReference type="Pfam" id="PF13173"/>
    </source>
</evidence>
<feature type="domain" description="DUF4143" evidence="2">
    <location>
        <begin position="213"/>
        <end position="371"/>
    </location>
</feature>
<evidence type="ECO:0000259" key="2">
    <source>
        <dbReference type="Pfam" id="PF13635"/>
    </source>
</evidence>
<dbReference type="PANTHER" id="PTHR33295">
    <property type="entry name" value="ATPASE"/>
    <property type="match status" value="1"/>
</dbReference>
<gene>
    <name evidence="3" type="ORF">IV60_GL000700</name>
</gene>
<dbReference type="Pfam" id="PF13635">
    <property type="entry name" value="DUF4143"/>
    <property type="match status" value="1"/>
</dbReference>
<comment type="caution">
    <text evidence="3">The sequence shown here is derived from an EMBL/GenBank/DDBJ whole genome shotgun (WGS) entry which is preliminary data.</text>
</comment>
<dbReference type="EMBL" id="JQCP01000002">
    <property type="protein sequence ID" value="KRO02273.1"/>
    <property type="molecule type" value="Genomic_DNA"/>
</dbReference>
<sequence length="433" mass="50603">MEFARKQYMQKLVAKMNNGRVKIITGIRRCGKSYLLFELFTRYLHKNGIDNNQIITLALDELTNAKYRNPIELDNYIRQKMTDSLKRYYILLDEIQFVAEIQNPYVPDKTAKLTFVDVILGLMKIKNADIYITGSNSKMLSTDILTQFRDRGDEIRIYPLSFAEFSEAYKDERENAWSDYYTYGGMPVVLTLPTHEEKSRYLRELFQHTYLKDVIERHTIQNDTDVLDDLLNIVASGVGSLTNPTKLSHTFLSEKKITINPTTVNLYLDYFVEAFLINKANRYDLKGKKYIQTPLKYYYTDVGLRNAKLNFRQQEETHIMENVLYCDLIRRGCDVDVGIIEQNIKTPEGKKIRKQLEVDFIVNKGDKRLYIQSALSITEPEKRMQEIASLVRIPDSFGKIVVTRDHIRPWQDENGILYVGVEQFLLDDTILQI</sequence>
<keyword evidence="4" id="KW-1185">Reference proteome</keyword>
<dbReference type="Proteomes" id="UP000051927">
    <property type="component" value="Unassembled WGS sequence"/>
</dbReference>
<dbReference type="InterPro" id="IPR027417">
    <property type="entry name" value="P-loop_NTPase"/>
</dbReference>
<reference evidence="3 4" key="1">
    <citation type="journal article" date="2015" name="Genome Announc.">
        <title>Expanding the biotechnology potential of lactobacilli through comparative genomics of 213 strains and associated genera.</title>
        <authorList>
            <person name="Sun Z."/>
            <person name="Harris H.M."/>
            <person name="McCann A."/>
            <person name="Guo C."/>
            <person name="Argimon S."/>
            <person name="Zhang W."/>
            <person name="Yang X."/>
            <person name="Jeffery I.B."/>
            <person name="Cooney J.C."/>
            <person name="Kagawa T.F."/>
            <person name="Liu W."/>
            <person name="Song Y."/>
            <person name="Salvetti E."/>
            <person name="Wrobel A."/>
            <person name="Rasinkangas P."/>
            <person name="Parkhill J."/>
            <person name="Rea M.C."/>
            <person name="O'Sullivan O."/>
            <person name="Ritari J."/>
            <person name="Douillard F.P."/>
            <person name="Paul Ross R."/>
            <person name="Yang R."/>
            <person name="Briner A.E."/>
            <person name="Felis G.E."/>
            <person name="de Vos W.M."/>
            <person name="Barrangou R."/>
            <person name="Klaenhammer T.R."/>
            <person name="Caufield P.W."/>
            <person name="Cui Y."/>
            <person name="Zhang H."/>
            <person name="O'Toole P.W."/>
        </authorList>
    </citation>
    <scope>NUCLEOTIDE SEQUENCE [LARGE SCALE GENOMIC DNA]</scope>
    <source>
        <strain evidence="3 4">DSM 7090</strain>
    </source>
</reference>
<accession>A0ABR5Q0B2</accession>